<dbReference type="Pfam" id="PF01475">
    <property type="entry name" value="FUR"/>
    <property type="match status" value="1"/>
</dbReference>
<comment type="caution">
    <text evidence="12">The sequence shown here is derived from an EMBL/GenBank/DDBJ whole genome shotgun (WGS) entry which is preliminary data.</text>
</comment>
<evidence type="ECO:0000256" key="8">
    <source>
        <dbReference type="ARBA" id="ARBA00023015"/>
    </source>
</evidence>
<evidence type="ECO:0000256" key="10">
    <source>
        <dbReference type="ARBA" id="ARBA00023163"/>
    </source>
</evidence>
<keyword evidence="5" id="KW-0678">Repressor</keyword>
<dbReference type="Gene3D" id="3.30.1490.190">
    <property type="match status" value="1"/>
</dbReference>
<dbReference type="PANTHER" id="PTHR33202">
    <property type="entry name" value="ZINC UPTAKE REGULATION PROTEIN"/>
    <property type="match status" value="1"/>
</dbReference>
<feature type="binding site" evidence="11">
    <location>
        <position position="95"/>
    </location>
    <ligand>
        <name>Zn(2+)</name>
        <dbReference type="ChEBI" id="CHEBI:29105"/>
    </ligand>
</feature>
<proteinExistence type="inferred from homology"/>
<dbReference type="GO" id="GO:0005737">
    <property type="term" value="C:cytoplasm"/>
    <property type="evidence" value="ECO:0007669"/>
    <property type="project" value="UniProtKB-SubCell"/>
</dbReference>
<keyword evidence="8" id="KW-0805">Transcription regulation</keyword>
<protein>
    <recommendedName>
        <fullName evidence="3">Ferric uptake regulation protein</fullName>
    </recommendedName>
</protein>
<dbReference type="Gene3D" id="1.10.10.10">
    <property type="entry name" value="Winged helix-like DNA-binding domain superfamily/Winged helix DNA-binding domain"/>
    <property type="match status" value="1"/>
</dbReference>
<evidence type="ECO:0000313" key="12">
    <source>
        <dbReference type="EMBL" id="NIK73467.1"/>
    </source>
</evidence>
<dbReference type="InterPro" id="IPR043135">
    <property type="entry name" value="Fur_C"/>
</dbReference>
<dbReference type="InterPro" id="IPR002481">
    <property type="entry name" value="FUR"/>
</dbReference>
<keyword evidence="13" id="KW-1185">Reference proteome</keyword>
<evidence type="ECO:0000256" key="11">
    <source>
        <dbReference type="PIRSR" id="PIRSR602481-1"/>
    </source>
</evidence>
<comment type="subcellular location">
    <subcellularLocation>
        <location evidence="1">Cytoplasm</location>
    </subcellularLocation>
</comment>
<keyword evidence="6 11" id="KW-0479">Metal-binding</keyword>
<comment type="cofactor">
    <cofactor evidence="11">
        <name>Zn(2+)</name>
        <dbReference type="ChEBI" id="CHEBI:29105"/>
    </cofactor>
    <text evidence="11">Binds 1 zinc ion per subunit.</text>
</comment>
<dbReference type="GO" id="GO:0003700">
    <property type="term" value="F:DNA-binding transcription factor activity"/>
    <property type="evidence" value="ECO:0007669"/>
    <property type="project" value="InterPro"/>
</dbReference>
<comment type="similarity">
    <text evidence="2">Belongs to the Fur family.</text>
</comment>
<dbReference type="RefSeq" id="WP_317165654.1">
    <property type="nucleotide sequence ID" value="NZ_JAASRN010000001.1"/>
</dbReference>
<dbReference type="GO" id="GO:0045892">
    <property type="term" value="P:negative regulation of DNA-templated transcription"/>
    <property type="evidence" value="ECO:0007669"/>
    <property type="project" value="TreeGrafter"/>
</dbReference>
<evidence type="ECO:0000256" key="5">
    <source>
        <dbReference type="ARBA" id="ARBA00022491"/>
    </source>
</evidence>
<name>A0A846MQA6_9BACT</name>
<reference evidence="12 13" key="1">
    <citation type="submission" date="2020-03" db="EMBL/GenBank/DDBJ databases">
        <title>Genomic Encyclopedia of Type Strains, Phase IV (KMG-IV): sequencing the most valuable type-strain genomes for metagenomic binning, comparative biology and taxonomic classification.</title>
        <authorList>
            <person name="Goeker M."/>
        </authorList>
    </citation>
    <scope>NUCLEOTIDE SEQUENCE [LARGE SCALE GENOMIC DNA]</scope>
    <source>
        <strain evidence="12 13">DSM 5718</strain>
    </source>
</reference>
<accession>A0A846MQA6</accession>
<dbReference type="FunFam" id="1.10.10.10:FF:000007">
    <property type="entry name" value="Ferric uptake regulation protein"/>
    <property type="match status" value="1"/>
</dbReference>
<evidence type="ECO:0000256" key="3">
    <source>
        <dbReference type="ARBA" id="ARBA00020910"/>
    </source>
</evidence>
<dbReference type="PANTHER" id="PTHR33202:SF7">
    <property type="entry name" value="FERRIC UPTAKE REGULATION PROTEIN"/>
    <property type="match status" value="1"/>
</dbReference>
<dbReference type="Proteomes" id="UP000537126">
    <property type="component" value="Unassembled WGS sequence"/>
</dbReference>
<keyword evidence="9" id="KW-0238">DNA-binding</keyword>
<dbReference type="SUPFAM" id="SSF46785">
    <property type="entry name" value="Winged helix' DNA-binding domain"/>
    <property type="match status" value="1"/>
</dbReference>
<evidence type="ECO:0000256" key="9">
    <source>
        <dbReference type="ARBA" id="ARBA00023125"/>
    </source>
</evidence>
<organism evidence="12 13">
    <name type="scientific">Thermonema lapsum</name>
    <dbReference type="NCBI Taxonomy" id="28195"/>
    <lineage>
        <taxon>Bacteria</taxon>
        <taxon>Pseudomonadati</taxon>
        <taxon>Bacteroidota</taxon>
        <taxon>Cytophagia</taxon>
        <taxon>Cytophagales</taxon>
        <taxon>Thermonemataceae</taxon>
        <taxon>Thermonema</taxon>
    </lineage>
</organism>
<dbReference type="InterPro" id="IPR036388">
    <property type="entry name" value="WH-like_DNA-bd_sf"/>
</dbReference>
<dbReference type="CDD" id="cd07153">
    <property type="entry name" value="Fur_like"/>
    <property type="match status" value="1"/>
</dbReference>
<dbReference type="EMBL" id="JAASRN010000001">
    <property type="protein sequence ID" value="NIK73467.1"/>
    <property type="molecule type" value="Genomic_DNA"/>
</dbReference>
<keyword evidence="7 11" id="KW-0862">Zinc</keyword>
<gene>
    <name evidence="12" type="ORF">FHS56_000953</name>
</gene>
<evidence type="ECO:0000256" key="4">
    <source>
        <dbReference type="ARBA" id="ARBA00022490"/>
    </source>
</evidence>
<dbReference type="GO" id="GO:0008270">
    <property type="term" value="F:zinc ion binding"/>
    <property type="evidence" value="ECO:0007669"/>
    <property type="project" value="TreeGrafter"/>
</dbReference>
<dbReference type="AlphaFoldDB" id="A0A846MQA6"/>
<evidence type="ECO:0000256" key="2">
    <source>
        <dbReference type="ARBA" id="ARBA00007957"/>
    </source>
</evidence>
<evidence type="ECO:0000256" key="7">
    <source>
        <dbReference type="ARBA" id="ARBA00022833"/>
    </source>
</evidence>
<dbReference type="GO" id="GO:1900376">
    <property type="term" value="P:regulation of secondary metabolite biosynthetic process"/>
    <property type="evidence" value="ECO:0007669"/>
    <property type="project" value="TreeGrafter"/>
</dbReference>
<keyword evidence="4" id="KW-0963">Cytoplasm</keyword>
<dbReference type="GO" id="GO:0000976">
    <property type="term" value="F:transcription cis-regulatory region binding"/>
    <property type="evidence" value="ECO:0007669"/>
    <property type="project" value="TreeGrafter"/>
</dbReference>
<dbReference type="InterPro" id="IPR036390">
    <property type="entry name" value="WH_DNA-bd_sf"/>
</dbReference>
<sequence length="147" mass="16796">MSISLVDIQSKLAEAGLKATQQRLVIYKALYDSRSHLSAEQLYRMILPDHPTISLGTVYKTLDTFVEKGLIRRVPCEDGTLRFDARIDMHHHIFCEDTGEIIDWDDAELNALLEEYLKKKRLSGLEVIGVQLQITARRREAKLGIES</sequence>
<evidence type="ECO:0000313" key="13">
    <source>
        <dbReference type="Proteomes" id="UP000537126"/>
    </source>
</evidence>
<evidence type="ECO:0000256" key="1">
    <source>
        <dbReference type="ARBA" id="ARBA00004496"/>
    </source>
</evidence>
<keyword evidence="10" id="KW-0804">Transcription</keyword>
<evidence type="ECO:0000256" key="6">
    <source>
        <dbReference type="ARBA" id="ARBA00022723"/>
    </source>
</evidence>